<dbReference type="InterPro" id="IPR037171">
    <property type="entry name" value="NagB/RpiA_transferase-like"/>
</dbReference>
<dbReference type="PIRSF" id="PIRSF006806">
    <property type="entry name" value="FTHF_cligase"/>
    <property type="match status" value="1"/>
</dbReference>
<name>A0A226C0Q7_9FIRM</name>
<dbReference type="GO" id="GO:0046872">
    <property type="term" value="F:metal ion binding"/>
    <property type="evidence" value="ECO:0007669"/>
    <property type="project" value="UniProtKB-KW"/>
</dbReference>
<dbReference type="Pfam" id="PF01812">
    <property type="entry name" value="5-FTHF_cyc-lig"/>
    <property type="match status" value="1"/>
</dbReference>
<protein>
    <recommendedName>
        <fullName evidence="5">5-formyltetrahydrofolate cyclo-ligase</fullName>
        <ecNumber evidence="5">6.3.3.2</ecNumber>
    </recommendedName>
</protein>
<evidence type="ECO:0000256" key="4">
    <source>
        <dbReference type="PIRSR" id="PIRSR006806-1"/>
    </source>
</evidence>
<dbReference type="Gene3D" id="3.40.50.10420">
    <property type="entry name" value="NagB/RpiA/CoA transferase-like"/>
    <property type="match status" value="1"/>
</dbReference>
<evidence type="ECO:0000313" key="7">
    <source>
        <dbReference type="Proteomes" id="UP000214588"/>
    </source>
</evidence>
<dbReference type="AlphaFoldDB" id="A0A226C0Q7"/>
<dbReference type="GO" id="GO:0005524">
    <property type="term" value="F:ATP binding"/>
    <property type="evidence" value="ECO:0007669"/>
    <property type="project" value="UniProtKB-KW"/>
</dbReference>
<organism evidence="6 7">
    <name type="scientific">Natranaerobius trueperi</name>
    <dbReference type="NCBI Taxonomy" id="759412"/>
    <lineage>
        <taxon>Bacteria</taxon>
        <taxon>Bacillati</taxon>
        <taxon>Bacillota</taxon>
        <taxon>Clostridia</taxon>
        <taxon>Natranaerobiales</taxon>
        <taxon>Natranaerobiaceae</taxon>
        <taxon>Natranaerobius</taxon>
    </lineage>
</organism>
<proteinExistence type="inferred from homology"/>
<keyword evidence="3 4" id="KW-0067">ATP-binding</keyword>
<accession>A0A226C0Q7</accession>
<keyword evidence="7" id="KW-1185">Reference proteome</keyword>
<keyword evidence="2 4" id="KW-0547">Nucleotide-binding</keyword>
<keyword evidence="5" id="KW-0479">Metal-binding</keyword>
<dbReference type="SUPFAM" id="SSF100950">
    <property type="entry name" value="NagB/RpiA/CoA transferase-like"/>
    <property type="match status" value="1"/>
</dbReference>
<dbReference type="EMBL" id="NIQC01000002">
    <property type="protein sequence ID" value="OWZ84765.1"/>
    <property type="molecule type" value="Genomic_DNA"/>
</dbReference>
<dbReference type="NCBIfam" id="TIGR02727">
    <property type="entry name" value="MTHFS_bact"/>
    <property type="match status" value="1"/>
</dbReference>
<dbReference type="Proteomes" id="UP000214588">
    <property type="component" value="Unassembled WGS sequence"/>
</dbReference>
<dbReference type="GO" id="GO:0035999">
    <property type="term" value="P:tetrahydrofolate interconversion"/>
    <property type="evidence" value="ECO:0007669"/>
    <property type="project" value="TreeGrafter"/>
</dbReference>
<dbReference type="GO" id="GO:0030272">
    <property type="term" value="F:5-formyltetrahydrofolate cyclo-ligase activity"/>
    <property type="evidence" value="ECO:0007669"/>
    <property type="project" value="UniProtKB-EC"/>
</dbReference>
<dbReference type="InterPro" id="IPR024185">
    <property type="entry name" value="FTHF_cligase-like_sf"/>
</dbReference>
<dbReference type="EC" id="6.3.3.2" evidence="5"/>
<dbReference type="PANTHER" id="PTHR23407">
    <property type="entry name" value="ATPASE INHIBITOR/5-FORMYLTETRAHYDROFOLATE CYCLO-LIGASE"/>
    <property type="match status" value="1"/>
</dbReference>
<gene>
    <name evidence="6" type="ORF">CDO51_01730</name>
</gene>
<comment type="similarity">
    <text evidence="1 5">Belongs to the 5-formyltetrahydrofolate cyclo-ligase family.</text>
</comment>
<dbReference type="RefSeq" id="WP_089022569.1">
    <property type="nucleotide sequence ID" value="NZ_NIQC01000002.1"/>
</dbReference>
<comment type="caution">
    <text evidence="6">The sequence shown here is derived from an EMBL/GenBank/DDBJ whole genome shotgun (WGS) entry which is preliminary data.</text>
</comment>
<keyword evidence="6" id="KW-0436">Ligase</keyword>
<dbReference type="GO" id="GO:0009396">
    <property type="term" value="P:folic acid-containing compound biosynthetic process"/>
    <property type="evidence" value="ECO:0007669"/>
    <property type="project" value="TreeGrafter"/>
</dbReference>
<keyword evidence="5" id="KW-0460">Magnesium</keyword>
<comment type="catalytic activity">
    <reaction evidence="5">
        <text>(6S)-5-formyl-5,6,7,8-tetrahydrofolate + ATP = (6R)-5,10-methenyltetrahydrofolate + ADP + phosphate</text>
        <dbReference type="Rhea" id="RHEA:10488"/>
        <dbReference type="ChEBI" id="CHEBI:30616"/>
        <dbReference type="ChEBI" id="CHEBI:43474"/>
        <dbReference type="ChEBI" id="CHEBI:57455"/>
        <dbReference type="ChEBI" id="CHEBI:57457"/>
        <dbReference type="ChEBI" id="CHEBI:456216"/>
        <dbReference type="EC" id="6.3.3.2"/>
    </reaction>
</comment>
<sequence length="192" mass="22328">MIDKSLIRKELINKRKKMPENLRTKYSHEITKKFFQNFVDKKVTSIMTYLPIKSEVDTYQLIEKAINNNINVYVPRTDPKNKTMKPIKITNLKTDLQLGVYNIYEPKAELSETINSKSIDKIIVPGVAFDLLGYRIGYGGGYYDKFIDNLASYSECIAVAYEFQIKDKLPRDSWDKPVDAIITEKEVRFIKV</sequence>
<comment type="cofactor">
    <cofactor evidence="5">
        <name>Mg(2+)</name>
        <dbReference type="ChEBI" id="CHEBI:18420"/>
    </cofactor>
</comment>
<dbReference type="PANTHER" id="PTHR23407:SF1">
    <property type="entry name" value="5-FORMYLTETRAHYDROFOLATE CYCLO-LIGASE"/>
    <property type="match status" value="1"/>
</dbReference>
<reference evidence="6 7" key="1">
    <citation type="submission" date="2017-06" db="EMBL/GenBank/DDBJ databases">
        <title>Draft Genome Sequence of Natranaerobius trueperi halophilic, alkalithermophilic bacteria from soda lakes.</title>
        <authorList>
            <person name="Zhao B."/>
        </authorList>
    </citation>
    <scope>NUCLEOTIDE SEQUENCE [LARGE SCALE GENOMIC DNA]</scope>
    <source>
        <strain evidence="6 7">DSM 18760</strain>
    </source>
</reference>
<feature type="binding site" evidence="4">
    <location>
        <begin position="135"/>
        <end position="143"/>
    </location>
    <ligand>
        <name>ATP</name>
        <dbReference type="ChEBI" id="CHEBI:30616"/>
    </ligand>
</feature>
<feature type="binding site" evidence="4">
    <location>
        <position position="55"/>
    </location>
    <ligand>
        <name>substrate</name>
    </ligand>
</feature>
<dbReference type="OrthoDB" id="9801938at2"/>
<feature type="binding site" evidence="4">
    <location>
        <position position="50"/>
    </location>
    <ligand>
        <name>substrate</name>
    </ligand>
</feature>
<feature type="binding site" evidence="4">
    <location>
        <begin position="4"/>
        <end position="8"/>
    </location>
    <ligand>
        <name>ATP</name>
        <dbReference type="ChEBI" id="CHEBI:30616"/>
    </ligand>
</feature>
<evidence type="ECO:0000256" key="5">
    <source>
        <dbReference type="RuleBase" id="RU361279"/>
    </source>
</evidence>
<evidence type="ECO:0000256" key="2">
    <source>
        <dbReference type="ARBA" id="ARBA00022741"/>
    </source>
</evidence>
<evidence type="ECO:0000256" key="1">
    <source>
        <dbReference type="ARBA" id="ARBA00010638"/>
    </source>
</evidence>
<dbReference type="InterPro" id="IPR002698">
    <property type="entry name" value="FTHF_cligase"/>
</dbReference>
<evidence type="ECO:0000256" key="3">
    <source>
        <dbReference type="ARBA" id="ARBA00022840"/>
    </source>
</evidence>
<evidence type="ECO:0000313" key="6">
    <source>
        <dbReference type="EMBL" id="OWZ84765.1"/>
    </source>
</evidence>